<dbReference type="GO" id="GO:0005634">
    <property type="term" value="C:nucleus"/>
    <property type="evidence" value="ECO:0007669"/>
    <property type="project" value="TreeGrafter"/>
</dbReference>
<feature type="compositionally biased region" description="Polar residues" evidence="6">
    <location>
        <begin position="27"/>
        <end position="59"/>
    </location>
</feature>
<dbReference type="GO" id="GO:0000122">
    <property type="term" value="P:negative regulation of transcription by RNA polymerase II"/>
    <property type="evidence" value="ECO:0007669"/>
    <property type="project" value="TreeGrafter"/>
</dbReference>
<feature type="binding site" evidence="5">
    <location>
        <position position="324"/>
    </location>
    <ligand>
        <name>Zn(2+)</name>
        <dbReference type="ChEBI" id="CHEBI:29105"/>
    </ligand>
</feature>
<evidence type="ECO:0000256" key="1">
    <source>
        <dbReference type="ARBA" id="ARBA00006924"/>
    </source>
</evidence>
<organism evidence="8">
    <name type="scientific">Cyberlindnera fabianii</name>
    <name type="common">Yeast</name>
    <name type="synonym">Hansenula fabianii</name>
    <dbReference type="NCBI Taxonomy" id="36022"/>
    <lineage>
        <taxon>Eukaryota</taxon>
        <taxon>Fungi</taxon>
        <taxon>Dikarya</taxon>
        <taxon>Ascomycota</taxon>
        <taxon>Saccharomycotina</taxon>
        <taxon>Saccharomycetes</taxon>
        <taxon>Phaffomycetales</taxon>
        <taxon>Phaffomycetaceae</taxon>
        <taxon>Cyberlindnera</taxon>
    </lineage>
</organism>
<keyword evidence="2" id="KW-0678">Repressor</keyword>
<dbReference type="AlphaFoldDB" id="A0A061B833"/>
<dbReference type="PROSITE" id="PS50305">
    <property type="entry name" value="SIRTUIN"/>
    <property type="match status" value="1"/>
</dbReference>
<proteinExistence type="inferred from homology"/>
<evidence type="ECO:0000256" key="2">
    <source>
        <dbReference type="ARBA" id="ARBA00022491"/>
    </source>
</evidence>
<feature type="compositionally biased region" description="Basic residues" evidence="6">
    <location>
        <begin position="113"/>
        <end position="123"/>
    </location>
</feature>
<feature type="active site" description="Proton acceptor" evidence="5">
    <location>
        <position position="291"/>
    </location>
</feature>
<gene>
    <name evidence="8" type="ORF">CYFA0S_21e02124g</name>
</gene>
<feature type="binding site" evidence="5">
    <location>
        <position position="302"/>
    </location>
    <ligand>
        <name>Zn(2+)</name>
        <dbReference type="ChEBI" id="CHEBI:29105"/>
    </ligand>
</feature>
<dbReference type="PANTHER" id="PTHR11085">
    <property type="entry name" value="NAD-DEPENDENT PROTEIN DEACYLASE SIRTUIN-5, MITOCHONDRIAL-RELATED"/>
    <property type="match status" value="1"/>
</dbReference>
<dbReference type="InterPro" id="IPR003000">
    <property type="entry name" value="Sirtuin"/>
</dbReference>
<feature type="region of interest" description="Disordered" evidence="6">
    <location>
        <begin position="92"/>
        <end position="128"/>
    </location>
</feature>
<comment type="similarity">
    <text evidence="1">Belongs to the sirtuin family. Class I subfamily.</text>
</comment>
<evidence type="ECO:0000256" key="6">
    <source>
        <dbReference type="SAM" id="MobiDB-lite"/>
    </source>
</evidence>
<protein>
    <submittedName>
        <fullName evidence="8">CYFA0S21e02124g1_1</fullName>
    </submittedName>
</protein>
<dbReference type="EMBL" id="LK052906">
    <property type="protein sequence ID" value="CDR46072.1"/>
    <property type="molecule type" value="Genomic_DNA"/>
</dbReference>
<feature type="region of interest" description="Disordered" evidence="6">
    <location>
        <begin position="458"/>
        <end position="483"/>
    </location>
</feature>
<dbReference type="GO" id="GO:0031508">
    <property type="term" value="P:pericentric heterochromatin formation"/>
    <property type="evidence" value="ECO:0007669"/>
    <property type="project" value="TreeGrafter"/>
</dbReference>
<dbReference type="PhylomeDB" id="A0A061B833"/>
<feature type="compositionally biased region" description="Polar residues" evidence="6">
    <location>
        <begin position="1"/>
        <end position="13"/>
    </location>
</feature>
<dbReference type="GO" id="GO:0031934">
    <property type="term" value="C:mating-type region heterochromatin"/>
    <property type="evidence" value="ECO:0007669"/>
    <property type="project" value="TreeGrafter"/>
</dbReference>
<dbReference type="Pfam" id="PF02146">
    <property type="entry name" value="SIR2"/>
    <property type="match status" value="1"/>
</dbReference>
<feature type="binding site" evidence="5">
    <location>
        <position position="321"/>
    </location>
    <ligand>
        <name>Zn(2+)</name>
        <dbReference type="ChEBI" id="CHEBI:29105"/>
    </ligand>
</feature>
<dbReference type="Gene3D" id="3.30.1600.10">
    <property type="entry name" value="SIR2/SIRT2 'Small Domain"/>
    <property type="match status" value="1"/>
</dbReference>
<keyword evidence="4" id="KW-0520">NAD</keyword>
<dbReference type="OrthoDB" id="2919105at2759"/>
<dbReference type="GO" id="GO:0070403">
    <property type="term" value="F:NAD+ binding"/>
    <property type="evidence" value="ECO:0007669"/>
    <property type="project" value="InterPro"/>
</dbReference>
<sequence>MQPPLTDTDNYSLSPIRHPPLLPIQRPNINHQNSDLLSHNPSTNQSIHTTTTMDLLTPPSSQTYAKIEDTESDSDTVLLSRQVFDDDNNSTCCSSTQFSGDQSPTSSQISSHTKQKRKPKLRYRPNNGTILDIQSYDPEKCISEQDDEIDNEDVSFLHYAFKYSKKMTVVTGAGISVASGIPDFRSSNGLFQGLKSSTSAGSNGKALFDSSVYSDGETTAMFHAMINQLYDMTENSKPTDFHKIMDTVSSEGRLLRHYTQNIDCLEAQLPNLQPTMPIRANPPYPPTIQLHGTIKHMYCSKCRWSSEMDPHLFQGNEAPACPECEEMDEIRSLAGKRSQGIGCLRPRIVLYNELHPDGEHIGKVSHLDLKSKPDCLIIAGTSLKIPGVRRLVKELAKAVHAVNGCVIWINRDEPSMSVVDYIQYIDLIITGDCQDIPSIVDNYDRFLLQKKKKTAKRSKKVKEESTSETNTLTDAKVQKPPTIKKSKVQKSDLLIQSRLEELVTKLHEVK</sequence>
<dbReference type="InterPro" id="IPR029035">
    <property type="entry name" value="DHS-like_NAD/FAD-binding_dom"/>
</dbReference>
<dbReference type="GO" id="GO:0017136">
    <property type="term" value="F:histone deacetylase activity, NAD-dependent"/>
    <property type="evidence" value="ECO:0007669"/>
    <property type="project" value="TreeGrafter"/>
</dbReference>
<keyword evidence="5" id="KW-0862">Zinc</keyword>
<feature type="compositionally biased region" description="Polar residues" evidence="6">
    <location>
        <begin position="92"/>
        <end position="112"/>
    </location>
</feature>
<name>A0A061B833_CYBFA</name>
<feature type="binding site" evidence="5">
    <location>
        <position position="299"/>
    </location>
    <ligand>
        <name>Zn(2+)</name>
        <dbReference type="ChEBI" id="CHEBI:29105"/>
    </ligand>
</feature>
<dbReference type="GO" id="GO:0046872">
    <property type="term" value="F:metal ion binding"/>
    <property type="evidence" value="ECO:0007669"/>
    <property type="project" value="UniProtKB-KW"/>
</dbReference>
<keyword evidence="3" id="KW-0808">Transferase</keyword>
<accession>A0A061B833</accession>
<evidence type="ECO:0000256" key="5">
    <source>
        <dbReference type="PROSITE-ProRule" id="PRU00236"/>
    </source>
</evidence>
<evidence type="ECO:0000256" key="4">
    <source>
        <dbReference type="ARBA" id="ARBA00023027"/>
    </source>
</evidence>
<evidence type="ECO:0000256" key="3">
    <source>
        <dbReference type="ARBA" id="ARBA00022679"/>
    </source>
</evidence>
<dbReference type="InterPro" id="IPR050134">
    <property type="entry name" value="NAD-dep_sirtuin_deacylases"/>
</dbReference>
<evidence type="ECO:0000259" key="7">
    <source>
        <dbReference type="PROSITE" id="PS50305"/>
    </source>
</evidence>
<feature type="domain" description="Deacetylase sirtuin-type" evidence="7">
    <location>
        <begin position="147"/>
        <end position="450"/>
    </location>
</feature>
<dbReference type="VEuPathDB" id="FungiDB:BON22_5319"/>
<dbReference type="InterPro" id="IPR026591">
    <property type="entry name" value="Sirtuin_cat_small_dom_sf"/>
</dbReference>
<evidence type="ECO:0000313" key="8">
    <source>
        <dbReference type="EMBL" id="CDR46072.1"/>
    </source>
</evidence>
<dbReference type="GO" id="GO:0006282">
    <property type="term" value="P:regulation of DNA repair"/>
    <property type="evidence" value="ECO:0007669"/>
    <property type="project" value="TreeGrafter"/>
</dbReference>
<dbReference type="InterPro" id="IPR026590">
    <property type="entry name" value="Ssirtuin_cat_dom"/>
</dbReference>
<dbReference type="Gene3D" id="3.40.50.1220">
    <property type="entry name" value="TPP-binding domain"/>
    <property type="match status" value="1"/>
</dbReference>
<keyword evidence="5" id="KW-0479">Metal-binding</keyword>
<reference evidence="8" key="1">
    <citation type="journal article" date="2014" name="Genome Announc.">
        <title>Genome sequence of the yeast Cyberlindnera fabianii (Hansenula fabianii).</title>
        <authorList>
            <person name="Freel K.C."/>
            <person name="Sarilar V."/>
            <person name="Neuveglise C."/>
            <person name="Devillers H."/>
            <person name="Friedrich A."/>
            <person name="Schacherer J."/>
        </authorList>
    </citation>
    <scope>NUCLEOTIDE SEQUENCE</scope>
    <source>
        <strain evidence="8">YJS4271</strain>
    </source>
</reference>
<dbReference type="SUPFAM" id="SSF52467">
    <property type="entry name" value="DHS-like NAD/FAD-binding domain"/>
    <property type="match status" value="1"/>
</dbReference>
<feature type="region of interest" description="Disordered" evidence="6">
    <location>
        <begin position="1"/>
        <end position="59"/>
    </location>
</feature>
<dbReference type="GO" id="GO:1990414">
    <property type="term" value="P:replication-born double-strand break repair via sister chromatid exchange"/>
    <property type="evidence" value="ECO:0007669"/>
    <property type="project" value="TreeGrafter"/>
</dbReference>
<dbReference type="PANTHER" id="PTHR11085:SF15">
    <property type="entry name" value="NAD-DEPENDENT HISTONE DEACETYLASE HST4"/>
    <property type="match status" value="1"/>
</dbReference>